<gene>
    <name evidence="13" type="ORF">UCRPA7_2719</name>
</gene>
<feature type="compositionally biased region" description="Low complexity" evidence="11">
    <location>
        <begin position="103"/>
        <end position="119"/>
    </location>
</feature>
<feature type="compositionally biased region" description="Low complexity" evidence="11">
    <location>
        <begin position="397"/>
        <end position="406"/>
    </location>
</feature>
<organism evidence="13 14">
    <name type="scientific">Phaeoacremonium minimum (strain UCR-PA7)</name>
    <name type="common">Esca disease fungus</name>
    <name type="synonym">Togninia minima</name>
    <dbReference type="NCBI Taxonomy" id="1286976"/>
    <lineage>
        <taxon>Eukaryota</taxon>
        <taxon>Fungi</taxon>
        <taxon>Dikarya</taxon>
        <taxon>Ascomycota</taxon>
        <taxon>Pezizomycotina</taxon>
        <taxon>Sordariomycetes</taxon>
        <taxon>Sordariomycetidae</taxon>
        <taxon>Togniniales</taxon>
        <taxon>Togniniaceae</taxon>
        <taxon>Phaeoacremonium</taxon>
    </lineage>
</organism>
<dbReference type="GO" id="GO:0034398">
    <property type="term" value="P:telomere tethering at nuclear periphery"/>
    <property type="evidence" value="ECO:0007669"/>
    <property type="project" value="TreeGrafter"/>
</dbReference>
<feature type="region of interest" description="Disordered" evidence="11">
    <location>
        <begin position="1"/>
        <end position="42"/>
    </location>
</feature>
<feature type="compositionally biased region" description="Polar residues" evidence="11">
    <location>
        <begin position="515"/>
        <end position="540"/>
    </location>
</feature>
<keyword evidence="14" id="KW-1185">Reference proteome</keyword>
<evidence type="ECO:0000256" key="4">
    <source>
        <dbReference type="ARBA" id="ARBA00022737"/>
    </source>
</evidence>
<dbReference type="InterPro" id="IPR025574">
    <property type="entry name" value="Nucleoporin_FG_rpt"/>
</dbReference>
<keyword evidence="4" id="KW-0677">Repeat</keyword>
<evidence type="ECO:0000313" key="14">
    <source>
        <dbReference type="Proteomes" id="UP000014074"/>
    </source>
</evidence>
<dbReference type="KEGG" id="tmn:UCRPA7_2719"/>
<feature type="region of interest" description="Disordered" evidence="11">
    <location>
        <begin position="103"/>
        <end position="124"/>
    </location>
</feature>
<feature type="compositionally biased region" description="Gly residues" evidence="11">
    <location>
        <begin position="353"/>
        <end position="369"/>
    </location>
</feature>
<feature type="domain" description="Peptidase S59" evidence="12">
    <location>
        <begin position="860"/>
        <end position="1002"/>
    </location>
</feature>
<evidence type="ECO:0000256" key="7">
    <source>
        <dbReference type="ARBA" id="ARBA00022927"/>
    </source>
</evidence>
<comment type="similarity">
    <text evidence="2">Belongs to the nucleoporin GLFG family.</text>
</comment>
<feature type="compositionally biased region" description="Polar residues" evidence="11">
    <location>
        <begin position="1083"/>
        <end position="1095"/>
    </location>
</feature>
<keyword evidence="8" id="KW-0811">Translocation</keyword>
<dbReference type="HOGENOM" id="CLU_002330_0_0_1"/>
<feature type="compositionally biased region" description="Polar residues" evidence="11">
    <location>
        <begin position="774"/>
        <end position="787"/>
    </location>
</feature>
<keyword evidence="9" id="KW-0906">Nuclear pore complex</keyword>
<evidence type="ECO:0000256" key="5">
    <source>
        <dbReference type="ARBA" id="ARBA00022813"/>
    </source>
</evidence>
<feature type="region of interest" description="Disordered" evidence="11">
    <location>
        <begin position="748"/>
        <end position="813"/>
    </location>
</feature>
<feature type="compositionally biased region" description="Polar residues" evidence="11">
    <location>
        <begin position="457"/>
        <end position="468"/>
    </location>
</feature>
<evidence type="ECO:0000256" key="8">
    <source>
        <dbReference type="ARBA" id="ARBA00023010"/>
    </source>
</evidence>
<feature type="compositionally biased region" description="Gly residues" evidence="11">
    <location>
        <begin position="497"/>
        <end position="506"/>
    </location>
</feature>
<feature type="compositionally biased region" description="Low complexity" evidence="11">
    <location>
        <begin position="479"/>
        <end position="496"/>
    </location>
</feature>
<accession>R8BR38</accession>
<dbReference type="RefSeq" id="XP_007913492.1">
    <property type="nucleotide sequence ID" value="XM_007915301.1"/>
</dbReference>
<dbReference type="InterPro" id="IPR036903">
    <property type="entry name" value="Nup98_auto-Pept-S59_dom_sf"/>
</dbReference>
<reference evidence="14" key="1">
    <citation type="journal article" date="2013" name="Genome Announc.">
        <title>Draft genome sequence of the ascomycete Phaeoacremonium aleophilum strain UCR-PA7, a causal agent of the esca disease complex in grapevines.</title>
        <authorList>
            <person name="Blanco-Ulate B."/>
            <person name="Rolshausen P."/>
            <person name="Cantu D."/>
        </authorList>
    </citation>
    <scope>NUCLEOTIDE SEQUENCE [LARGE SCALE GENOMIC DNA]</scope>
    <source>
        <strain evidence="14">UCR-PA7</strain>
    </source>
</reference>
<evidence type="ECO:0000256" key="6">
    <source>
        <dbReference type="ARBA" id="ARBA00022816"/>
    </source>
</evidence>
<feature type="compositionally biased region" description="Low complexity" evidence="11">
    <location>
        <begin position="313"/>
        <end position="329"/>
    </location>
</feature>
<dbReference type="GO" id="GO:0006405">
    <property type="term" value="P:RNA export from nucleus"/>
    <property type="evidence" value="ECO:0007669"/>
    <property type="project" value="TreeGrafter"/>
</dbReference>
<dbReference type="PANTHER" id="PTHR23198">
    <property type="entry name" value="NUCLEOPORIN"/>
    <property type="match status" value="1"/>
</dbReference>
<dbReference type="OrthoDB" id="3797628at2759"/>
<evidence type="ECO:0000259" key="12">
    <source>
        <dbReference type="PROSITE" id="PS51434"/>
    </source>
</evidence>
<keyword evidence="7" id="KW-0653">Protein transport</keyword>
<dbReference type="InterPro" id="IPR037665">
    <property type="entry name" value="Nucleoporin_S59-like"/>
</dbReference>
<dbReference type="FunFam" id="3.30.1610.10:FF:000003">
    <property type="entry name" value="Nucleoporin SONB, putative"/>
    <property type="match status" value="1"/>
</dbReference>
<evidence type="ECO:0000256" key="10">
    <source>
        <dbReference type="ARBA" id="ARBA00023242"/>
    </source>
</evidence>
<feature type="compositionally biased region" description="Gly residues" evidence="11">
    <location>
        <begin position="300"/>
        <end position="312"/>
    </location>
</feature>
<proteinExistence type="inferred from homology"/>
<dbReference type="GO" id="GO:0006606">
    <property type="term" value="P:protein import into nucleus"/>
    <property type="evidence" value="ECO:0007669"/>
    <property type="project" value="TreeGrafter"/>
</dbReference>
<dbReference type="GO" id="GO:0044614">
    <property type="term" value="C:nuclear pore cytoplasmic filaments"/>
    <property type="evidence" value="ECO:0007669"/>
    <property type="project" value="TreeGrafter"/>
</dbReference>
<dbReference type="GO" id="GO:0017056">
    <property type="term" value="F:structural constituent of nuclear pore"/>
    <property type="evidence" value="ECO:0007669"/>
    <property type="project" value="InterPro"/>
</dbReference>
<evidence type="ECO:0000256" key="3">
    <source>
        <dbReference type="ARBA" id="ARBA00022448"/>
    </source>
</evidence>
<feature type="region of interest" description="Disordered" evidence="11">
    <location>
        <begin position="290"/>
        <end position="569"/>
    </location>
</feature>
<dbReference type="PROSITE" id="PS51434">
    <property type="entry name" value="NUP_C"/>
    <property type="match status" value="1"/>
</dbReference>
<dbReference type="Gene3D" id="1.25.40.690">
    <property type="match status" value="1"/>
</dbReference>
<feature type="compositionally biased region" description="Low complexity" evidence="11">
    <location>
        <begin position="370"/>
        <end position="390"/>
    </location>
</feature>
<evidence type="ECO:0000256" key="2">
    <source>
        <dbReference type="ARBA" id="ARBA00008926"/>
    </source>
</evidence>
<dbReference type="SUPFAM" id="SSF82215">
    <property type="entry name" value="C-terminal autoproteolytic domain of nucleoporin nup98"/>
    <property type="match status" value="1"/>
</dbReference>
<dbReference type="GO" id="GO:0008139">
    <property type="term" value="F:nuclear localization sequence binding"/>
    <property type="evidence" value="ECO:0007669"/>
    <property type="project" value="TreeGrafter"/>
</dbReference>
<feature type="compositionally biased region" description="Acidic residues" evidence="11">
    <location>
        <begin position="1103"/>
        <end position="1119"/>
    </location>
</feature>
<keyword evidence="3" id="KW-0813">Transport</keyword>
<keyword evidence="10" id="KW-0539">Nucleus</keyword>
<evidence type="ECO:0000256" key="1">
    <source>
        <dbReference type="ARBA" id="ARBA00004567"/>
    </source>
</evidence>
<sequence length="1835" mass="193636">MSFGGGGFSGFGQQNQNQSSGFGGFGSNTNNTGSGAFGSTPSGGFGAAKPAFGTTTTSGGGLFGSTTATAGSSGGFGSGGFGQNTTSTSSPFGGGSSLFGGNKTTTFGSTPATGTTGTSLFGGGSGGFGTGTTSAFGATTNPGIGTNIGDPPGTAQVAFTPTIEKEVNNPSQQNSFQNILFMEPYKKWSSDELRLADYNQGRRYGGNTGGTGAFGVSSGFGSTGFGTNTQNTTTGGFGGSSTGTTLFGASQPATTGFGQTSNTTSGFGGSGGGLFGQNKPATTGGGLFGSSTTQPAQTGGLFGSSSTGGGSGTNTNTANTGAFGSTNTNTGGGLFGSNTTQNKPSGFSFGTGNSTGGAFGSTGTPGGFGTNTNTATGTSGLFGGNNQQSNTGGGLFGNTNQQTTGTTGFGGGAFGTQNQQQTGGGLFGSQQKPAGGGLFGNTGTQQTGGGLFGNTTSTPGFGQTNTQQAGGGLFGNKPAATTTGGLFGGTNTAQNNTGGGLFGGLGQNTQQQQQPAQNSLFGGLNQNQQKPSLFGSTTQSTGGGLFGNQNTQQQGGGLFGGSITQQPQQNALQGSIFNTSQNAQSTPQSLTASINDVSAYGTPSLFSNLGSGEVQNPGPLATPLSGKSTKARRGSVLPLWKLNPGSATKFVTPSKRGYGFSYSTYGSPATPSSVSSTPGGLGQSLLTGGSISRALSKSISTSNLRRSYNVDDTILGPGAFAASSGSRYHGNMSSVKKLTIDRNMRTDLFSTPNKDKQNPESLNGSRKLTKRVSFDTSNVEALENGSQDSERPTPETSAQDLGYLRPSSGNAAVVNGTKTATSTATPEMEQVKGNELAVVHEEESPVPAPKVTEPSDDKEAGAYWMSPSREEIQGMNRVQKSQVSGFTVGRENVGFIRFKVPVDLTSIDLDNMIPTIIDLQPRSATVYPNLAKKPPVGKGLNVPAEIHLEQSWPRGRDKRTPLTDKSGPRYNKHIDRLKRIENTTFINYDKDTGVWTFSVEHFTTYGLDDDDEDETEADLVGDGLAVQEPSTLGSGAAVDVSPEIDPDDTFDFQRRKRRALPGAFDYTEGVSDDEDEEDMADDNQQSFLSERSAGSASHAVVPVEDENMDEEYEASEDQDASAYLGYHPAAEQQLDSPYLDDMAEYEPETPGGIMRARMRAIKDSATPAKLQVADGDDWMDMLQKTISPQKRDRAALKTLNNTDTYYNMKESVRDTMPMAKSRVVSDGRGFATSIDLMNSLFEKARAPVKPVTVPAPAKGFKSSAKALSNHIGLTIVNLVNGIPTVSLGSIPKLTAFFHEQDMQNPASVHEKLVWELSAILFDEVTAETGLKVTAQDESRTRRNLLSTFWKNLVDDASSRSIGMARSPEEKAVAALSGHRVADACKYLLDGKNFRLATLVSLIGTNDQSKRDMREQVKEWHDGKLLSEFSEPIRTIYELLGGNVCVCEGKKGSMEDRIEAFVISKRFGLSWKQAFGLRLWYAISVNDDASAAVDLFKDDIDQDKETRPQPWYTEQGIPGLWEDPDKELREDLLWGLLRLFANGQADLEDILRPENSQLSPLDFRLSWQLGRALLASGKVSFGQDANAKADAVTLSFASQLTNEGSWLEAVFVLLHLSNPSARVKAIQEHLSRHAGQLGTEQSESFNTLTQTLKIPTAWIWQAKALFMRSVKKDPKSEVVCLLRASSFVEAHKTFAKQVAPAAIVERDYDGLYNILMDFKGHEDSIPDWNLGGEIYKDFLQLMHHRQRGVPVPHALIDSLMEGLPAMHENAQSTDITEVAAVADMANYVARVVVDLAKKGGMQLSKVLGLPLTEDGYLKYSNELAFAYYKDVMVGRG</sequence>
<dbReference type="GO" id="GO:0051028">
    <property type="term" value="P:mRNA transport"/>
    <property type="evidence" value="ECO:0007669"/>
    <property type="project" value="UniProtKB-KW"/>
</dbReference>
<dbReference type="EMBL" id="KB932957">
    <property type="protein sequence ID" value="EOO01816.1"/>
    <property type="molecule type" value="Genomic_DNA"/>
</dbReference>
<evidence type="ECO:0000256" key="9">
    <source>
        <dbReference type="ARBA" id="ARBA00023132"/>
    </source>
</evidence>
<dbReference type="Pfam" id="PF04096">
    <property type="entry name" value="Nucleoporin2"/>
    <property type="match status" value="1"/>
</dbReference>
<feature type="compositionally biased region" description="Low complexity" evidence="11">
    <location>
        <begin position="336"/>
        <end position="352"/>
    </location>
</feature>
<evidence type="ECO:0000256" key="11">
    <source>
        <dbReference type="SAM" id="MobiDB-lite"/>
    </source>
</evidence>
<dbReference type="GO" id="GO:0000973">
    <property type="term" value="P:post-transcriptional tethering of RNA polymerase II gene DNA at nuclear periphery"/>
    <property type="evidence" value="ECO:0007669"/>
    <property type="project" value="TreeGrafter"/>
</dbReference>
<dbReference type="Pfam" id="PF13634">
    <property type="entry name" value="Nucleoporin_FG"/>
    <property type="match status" value="2"/>
</dbReference>
<feature type="region of interest" description="Disordered" evidence="11">
    <location>
        <begin position="1026"/>
        <end position="1119"/>
    </location>
</feature>
<evidence type="ECO:0000313" key="13">
    <source>
        <dbReference type="EMBL" id="EOO01816.1"/>
    </source>
</evidence>
<dbReference type="PANTHER" id="PTHR23198:SF6">
    <property type="entry name" value="NUCLEAR PORE COMPLEX PROTEIN NUP98-NUP96"/>
    <property type="match status" value="1"/>
</dbReference>
<comment type="subcellular location">
    <subcellularLocation>
        <location evidence="1">Nucleus</location>
        <location evidence="1">Nuclear pore complex</location>
    </subcellularLocation>
</comment>
<feature type="compositionally biased region" description="Low complexity" evidence="11">
    <location>
        <begin position="27"/>
        <end position="40"/>
    </location>
</feature>
<dbReference type="Proteomes" id="UP000014074">
    <property type="component" value="Unassembled WGS sequence"/>
</dbReference>
<dbReference type="eggNOG" id="KOG0845">
    <property type="taxonomic scope" value="Eukaryota"/>
</dbReference>
<feature type="compositionally biased region" description="Low complexity" evidence="11">
    <location>
        <begin position="11"/>
        <end position="20"/>
    </location>
</feature>
<feature type="compositionally biased region" description="Acidic residues" evidence="11">
    <location>
        <begin position="1070"/>
        <end position="1081"/>
    </location>
</feature>
<keyword evidence="6" id="KW-0509">mRNA transport</keyword>
<dbReference type="Gene3D" id="1.10.10.2360">
    <property type="match status" value="1"/>
</dbReference>
<feature type="compositionally biased region" description="Gly residues" evidence="11">
    <location>
        <begin position="1"/>
        <end position="10"/>
    </location>
</feature>
<name>R8BR38_PHAM7</name>
<dbReference type="InterPro" id="IPR007230">
    <property type="entry name" value="Nup98_auto-Pept-S59_dom"/>
</dbReference>
<protein>
    <submittedName>
        <fullName evidence="13">Putative nucleoporin nup189 protein</fullName>
    </submittedName>
</protein>
<dbReference type="Gene3D" id="3.30.1610.10">
    <property type="entry name" value="Peptidase S59, nucleoporin"/>
    <property type="match status" value="1"/>
</dbReference>
<dbReference type="GO" id="GO:0003723">
    <property type="term" value="F:RNA binding"/>
    <property type="evidence" value="ECO:0007669"/>
    <property type="project" value="TreeGrafter"/>
</dbReference>
<dbReference type="Pfam" id="PF12110">
    <property type="entry name" value="Nup96"/>
    <property type="match status" value="1"/>
</dbReference>
<dbReference type="GeneID" id="19322996"/>
<feature type="compositionally biased region" description="Gly residues" evidence="11">
    <location>
        <begin position="434"/>
        <end position="452"/>
    </location>
</feature>
<keyword evidence="5" id="KW-0068">Autocatalytic cleavage</keyword>
<dbReference type="InterPro" id="IPR021967">
    <property type="entry name" value="Nup98_C"/>
</dbReference>